<evidence type="ECO:0000313" key="2">
    <source>
        <dbReference type="Proteomes" id="UP000054324"/>
    </source>
</evidence>
<dbReference type="CTD" id="20320545"/>
<gene>
    <name evidence="1" type="ORF">T265_06363</name>
</gene>
<keyword evidence="2" id="KW-1185">Reference proteome</keyword>
<reference evidence="1 2" key="1">
    <citation type="submission" date="2013-11" db="EMBL/GenBank/DDBJ databases">
        <title>Opisthorchis viverrini - life in the bile duct.</title>
        <authorList>
            <person name="Young N.D."/>
            <person name="Nagarajan N."/>
            <person name="Lin S.J."/>
            <person name="Korhonen P.K."/>
            <person name="Jex A.R."/>
            <person name="Hall R.S."/>
            <person name="Safavi-Hemami H."/>
            <person name="Kaewkong W."/>
            <person name="Bertrand D."/>
            <person name="Gao S."/>
            <person name="Seet Q."/>
            <person name="Wongkham S."/>
            <person name="Teh B.T."/>
            <person name="Wongkham C."/>
            <person name="Intapan P.M."/>
            <person name="Maleewong W."/>
            <person name="Yang X."/>
            <person name="Hu M."/>
            <person name="Wang Z."/>
            <person name="Hofmann A."/>
            <person name="Sternberg P.W."/>
            <person name="Tan P."/>
            <person name="Wang J."/>
            <person name="Gasser R.B."/>
        </authorList>
    </citation>
    <scope>NUCLEOTIDE SEQUENCE [LARGE SCALE GENOMIC DNA]</scope>
</reference>
<dbReference type="AlphaFoldDB" id="A0A074ZSN4"/>
<dbReference type="KEGG" id="ovi:T265_06363"/>
<dbReference type="Proteomes" id="UP000054324">
    <property type="component" value="Unassembled WGS sequence"/>
</dbReference>
<proteinExistence type="predicted"/>
<dbReference type="EMBL" id="KL596749">
    <property type="protein sequence ID" value="KER26380.1"/>
    <property type="molecule type" value="Genomic_DNA"/>
</dbReference>
<organism evidence="1 2">
    <name type="scientific">Opisthorchis viverrini</name>
    <name type="common">Southeast Asian liver fluke</name>
    <dbReference type="NCBI Taxonomy" id="6198"/>
    <lineage>
        <taxon>Eukaryota</taxon>
        <taxon>Metazoa</taxon>
        <taxon>Spiralia</taxon>
        <taxon>Lophotrochozoa</taxon>
        <taxon>Platyhelminthes</taxon>
        <taxon>Trematoda</taxon>
        <taxon>Digenea</taxon>
        <taxon>Opisthorchiida</taxon>
        <taxon>Opisthorchiata</taxon>
        <taxon>Opisthorchiidae</taxon>
        <taxon>Opisthorchis</taxon>
    </lineage>
</organism>
<evidence type="ECO:0000313" key="1">
    <source>
        <dbReference type="EMBL" id="KER26380.1"/>
    </source>
</evidence>
<protein>
    <submittedName>
        <fullName evidence="1">Uncharacterized protein</fullName>
    </submittedName>
</protein>
<sequence length="158" mass="17708">MRIKKKTNDLLFEKYTHLQINLVSTGDSTESPVYDVLQLNLLHTGRLMFQLVGGRITPSELVDSVGFGVGQPSRAQMMSPCVVTKSLQVYRLAERTDQLLNDQLINSPDPPVFGHTETEMYDGLTSEITSAQEDDCSNESDVNVYPATAHNKIYENKR</sequence>
<dbReference type="RefSeq" id="XP_009169868.1">
    <property type="nucleotide sequence ID" value="XM_009171604.1"/>
</dbReference>
<dbReference type="GeneID" id="20320545"/>
<name>A0A074ZSN4_OPIVI</name>
<accession>A0A074ZSN4</accession>